<evidence type="ECO:0000256" key="11">
    <source>
        <dbReference type="SAM" id="Phobius"/>
    </source>
</evidence>
<organism evidence="14 15">
    <name type="scientific">Peredibacter starrii</name>
    <dbReference type="NCBI Taxonomy" id="28202"/>
    <lineage>
        <taxon>Bacteria</taxon>
        <taxon>Pseudomonadati</taxon>
        <taxon>Bdellovibrionota</taxon>
        <taxon>Bacteriovoracia</taxon>
        <taxon>Bacteriovoracales</taxon>
        <taxon>Bacteriovoracaceae</taxon>
        <taxon>Peredibacter</taxon>
    </lineage>
</organism>
<dbReference type="GO" id="GO:0005886">
    <property type="term" value="C:plasma membrane"/>
    <property type="evidence" value="ECO:0007669"/>
    <property type="project" value="UniProtKB-SubCell"/>
</dbReference>
<dbReference type="InterPro" id="IPR006009">
    <property type="entry name" value="GlcNAc_MurG"/>
</dbReference>
<comment type="catalytic activity">
    <reaction evidence="10">
        <text>di-trans,octa-cis-undecaprenyl diphospho-N-acetyl-alpha-D-muramoyl-L-alanyl-D-glutamyl-meso-2,6-diaminopimeloyl-D-alanyl-D-alanine + UDP-N-acetyl-alpha-D-glucosamine = di-trans,octa-cis-undecaprenyl diphospho-[N-acetyl-alpha-D-glucosaminyl-(1-&gt;4)]-N-acetyl-alpha-D-muramoyl-L-alanyl-D-glutamyl-meso-2,6-diaminopimeloyl-D-alanyl-D-alanine + UDP + H(+)</text>
        <dbReference type="Rhea" id="RHEA:31227"/>
        <dbReference type="ChEBI" id="CHEBI:15378"/>
        <dbReference type="ChEBI" id="CHEBI:57705"/>
        <dbReference type="ChEBI" id="CHEBI:58223"/>
        <dbReference type="ChEBI" id="CHEBI:61387"/>
        <dbReference type="ChEBI" id="CHEBI:61388"/>
        <dbReference type="EC" id="2.4.1.227"/>
    </reaction>
</comment>
<comment type="pathway">
    <text evidence="10">Cell wall biogenesis; peptidoglycan biosynthesis.</text>
</comment>
<dbReference type="RefSeq" id="WP_321396015.1">
    <property type="nucleotide sequence ID" value="NZ_CP139487.1"/>
</dbReference>
<keyword evidence="11" id="KW-0812">Transmembrane</keyword>
<comment type="similarity">
    <text evidence="10">Belongs to the glycosyltransferase 28 family. MurG subfamily.</text>
</comment>
<feature type="binding site" evidence="10">
    <location>
        <position position="121"/>
    </location>
    <ligand>
        <name>UDP-N-acetyl-alpha-D-glucosamine</name>
        <dbReference type="ChEBI" id="CHEBI:57705"/>
    </ligand>
</feature>
<keyword evidence="1 10" id="KW-1003">Cell membrane</keyword>
<evidence type="ECO:0000256" key="2">
    <source>
        <dbReference type="ARBA" id="ARBA00022618"/>
    </source>
</evidence>
<dbReference type="SUPFAM" id="SSF53756">
    <property type="entry name" value="UDP-Glycosyltransferase/glycogen phosphorylase"/>
    <property type="match status" value="1"/>
</dbReference>
<accession>A0AAX4HQJ7</accession>
<dbReference type="EC" id="2.4.1.227" evidence="10"/>
<comment type="function">
    <text evidence="10">Cell wall formation. Catalyzes the transfer of a GlcNAc subunit on undecaprenyl-pyrophosphoryl-MurNAc-pentapeptide (lipid intermediate I) to form undecaprenyl-pyrophosphoryl-MurNAc-(pentapeptide)GlcNAc (lipid intermediate II).</text>
</comment>
<dbReference type="GO" id="GO:0051301">
    <property type="term" value="P:cell division"/>
    <property type="evidence" value="ECO:0007669"/>
    <property type="project" value="UniProtKB-KW"/>
</dbReference>
<dbReference type="Pfam" id="PF03033">
    <property type="entry name" value="Glyco_transf_28"/>
    <property type="match status" value="1"/>
</dbReference>
<evidence type="ECO:0000313" key="15">
    <source>
        <dbReference type="Proteomes" id="UP001324634"/>
    </source>
</evidence>
<feature type="binding site" evidence="10">
    <location>
        <position position="236"/>
    </location>
    <ligand>
        <name>UDP-N-acetyl-alpha-D-glucosamine</name>
        <dbReference type="ChEBI" id="CHEBI:57705"/>
    </ligand>
</feature>
<dbReference type="GO" id="GO:0050511">
    <property type="term" value="F:undecaprenyldiphospho-muramoylpentapeptide beta-N-acetylglucosaminyltransferase activity"/>
    <property type="evidence" value="ECO:0007669"/>
    <property type="project" value="UniProtKB-UniRule"/>
</dbReference>
<dbReference type="CDD" id="cd03785">
    <property type="entry name" value="GT28_MurG"/>
    <property type="match status" value="1"/>
</dbReference>
<dbReference type="EMBL" id="CP139487">
    <property type="protein sequence ID" value="WPU65477.1"/>
    <property type="molecule type" value="Genomic_DNA"/>
</dbReference>
<evidence type="ECO:0000259" key="12">
    <source>
        <dbReference type="Pfam" id="PF03033"/>
    </source>
</evidence>
<keyword evidence="11" id="KW-1133">Transmembrane helix</keyword>
<evidence type="ECO:0000256" key="4">
    <source>
        <dbReference type="ARBA" id="ARBA00022679"/>
    </source>
</evidence>
<keyword evidence="2 10" id="KW-0132">Cell division</keyword>
<dbReference type="KEGG" id="psti:SOO65_01830"/>
<feature type="binding site" evidence="10">
    <location>
        <position position="187"/>
    </location>
    <ligand>
        <name>UDP-N-acetyl-alpha-D-glucosamine</name>
        <dbReference type="ChEBI" id="CHEBI:57705"/>
    </ligand>
</feature>
<gene>
    <name evidence="10" type="primary">murG</name>
    <name evidence="14" type="ORF">SOO65_01830</name>
</gene>
<dbReference type="GO" id="GO:0071555">
    <property type="term" value="P:cell wall organization"/>
    <property type="evidence" value="ECO:0007669"/>
    <property type="project" value="UniProtKB-KW"/>
</dbReference>
<dbReference type="InterPro" id="IPR007235">
    <property type="entry name" value="Glyco_trans_28_C"/>
</dbReference>
<evidence type="ECO:0000256" key="1">
    <source>
        <dbReference type="ARBA" id="ARBA00022475"/>
    </source>
</evidence>
<dbReference type="GO" id="GO:0009252">
    <property type="term" value="P:peptidoglycan biosynthetic process"/>
    <property type="evidence" value="ECO:0007669"/>
    <property type="project" value="UniProtKB-UniRule"/>
</dbReference>
<protein>
    <recommendedName>
        <fullName evidence="10">UDP-N-acetylglucosamine--N-acetylmuramyl-(pentapeptide) pyrophosphoryl-undecaprenol N-acetylglucosamine transferase</fullName>
        <ecNumber evidence="10">2.4.1.227</ecNumber>
    </recommendedName>
    <alternativeName>
        <fullName evidence="10">Undecaprenyl-PP-MurNAc-pentapeptide-UDPGlcNAc GlcNAc transferase</fullName>
    </alternativeName>
</protein>
<evidence type="ECO:0000256" key="6">
    <source>
        <dbReference type="ARBA" id="ARBA00022984"/>
    </source>
</evidence>
<feature type="binding site" evidence="10">
    <location>
        <position position="164"/>
    </location>
    <ligand>
        <name>UDP-N-acetyl-alpha-D-glucosamine</name>
        <dbReference type="ChEBI" id="CHEBI:57705"/>
    </ligand>
</feature>
<evidence type="ECO:0000256" key="10">
    <source>
        <dbReference type="HAMAP-Rule" id="MF_00033"/>
    </source>
</evidence>
<evidence type="ECO:0000259" key="13">
    <source>
        <dbReference type="Pfam" id="PF04101"/>
    </source>
</evidence>
<evidence type="ECO:0000256" key="3">
    <source>
        <dbReference type="ARBA" id="ARBA00022676"/>
    </source>
</evidence>
<evidence type="ECO:0000256" key="8">
    <source>
        <dbReference type="ARBA" id="ARBA00023306"/>
    </source>
</evidence>
<sequence>MKHAVLVAGGTGGHINAALAVGEALMSEGWDIQYLTGKRPLDYKLFKGQNVRHLDSKPLRTNNPIQLFKNVMMNLMSFFIIFASYLKNRPKFIVGAGGYVCGPTLLAGHLLFIPVFIIEQNAVMGLTNRILGWISTRIFVHFTKTRGLSNTLSKKVRVVGNPTRKAIQPVSAKKFDGELKVLVFGGSLGATQINKVIFDILKRPSVNSMAIHHQLGGDQKAPEIQTLVKYQPMNYIDNMQQEYEWADVIISRSGASTVSELAIIKKPVLIFPYPQATDNHQVYNAQIFKEEADFTVEILDPKLSHEECVKRTQEFLVKASREELKYTKTPSPGNHTCDEILREIKTNVGLA</sequence>
<keyword evidence="4 10" id="KW-0808">Transferase</keyword>
<keyword evidence="9 10" id="KW-0961">Cell wall biogenesis/degradation</keyword>
<feature type="binding site" evidence="10">
    <location>
        <position position="281"/>
    </location>
    <ligand>
        <name>UDP-N-acetyl-alpha-D-glucosamine</name>
        <dbReference type="ChEBI" id="CHEBI:57705"/>
    </ligand>
</feature>
<dbReference type="GO" id="GO:0008360">
    <property type="term" value="P:regulation of cell shape"/>
    <property type="evidence" value="ECO:0007669"/>
    <property type="project" value="UniProtKB-KW"/>
</dbReference>
<feature type="transmembrane region" description="Helical" evidence="11">
    <location>
        <begin position="98"/>
        <end position="118"/>
    </location>
</feature>
<dbReference type="GO" id="GO:0005975">
    <property type="term" value="P:carbohydrate metabolic process"/>
    <property type="evidence" value="ECO:0007669"/>
    <property type="project" value="InterPro"/>
</dbReference>
<reference evidence="14 15" key="1">
    <citation type="submission" date="2023-11" db="EMBL/GenBank/DDBJ databases">
        <title>Peredibacter starrii A3.12.</title>
        <authorList>
            <person name="Mitchell R.J."/>
        </authorList>
    </citation>
    <scope>NUCLEOTIDE SEQUENCE [LARGE SCALE GENOMIC DNA]</scope>
    <source>
        <strain evidence="14 15">A3.12</strain>
    </source>
</reference>
<keyword evidence="8 10" id="KW-0131">Cell cycle</keyword>
<dbReference type="Gene3D" id="3.40.50.2000">
    <property type="entry name" value="Glycogen Phosphorylase B"/>
    <property type="match status" value="2"/>
</dbReference>
<dbReference type="InterPro" id="IPR004276">
    <property type="entry name" value="GlycoTrans_28_N"/>
</dbReference>
<evidence type="ECO:0000256" key="9">
    <source>
        <dbReference type="ARBA" id="ARBA00023316"/>
    </source>
</evidence>
<evidence type="ECO:0000313" key="14">
    <source>
        <dbReference type="EMBL" id="WPU65477.1"/>
    </source>
</evidence>
<dbReference type="PANTHER" id="PTHR21015:SF22">
    <property type="entry name" value="GLYCOSYLTRANSFERASE"/>
    <property type="match status" value="1"/>
</dbReference>
<keyword evidence="7 10" id="KW-0472">Membrane</keyword>
<name>A0AAX4HQJ7_9BACT</name>
<keyword evidence="15" id="KW-1185">Reference proteome</keyword>
<dbReference type="Proteomes" id="UP001324634">
    <property type="component" value="Chromosome"/>
</dbReference>
<keyword evidence="3 10" id="KW-0328">Glycosyltransferase</keyword>
<comment type="subcellular location">
    <subcellularLocation>
        <location evidence="10">Cell membrane</location>
        <topology evidence="10">Peripheral membrane protein</topology>
        <orientation evidence="10">Cytoplasmic side</orientation>
    </subcellularLocation>
</comment>
<keyword evidence="6 10" id="KW-0573">Peptidoglycan synthesis</keyword>
<evidence type="ECO:0000256" key="7">
    <source>
        <dbReference type="ARBA" id="ARBA00023136"/>
    </source>
</evidence>
<feature type="domain" description="Glycosyl transferase family 28 C-terminal" evidence="13">
    <location>
        <begin position="181"/>
        <end position="321"/>
    </location>
</feature>
<evidence type="ECO:0000256" key="5">
    <source>
        <dbReference type="ARBA" id="ARBA00022960"/>
    </source>
</evidence>
<dbReference type="AlphaFoldDB" id="A0AAX4HQJ7"/>
<feature type="transmembrane region" description="Helical" evidence="11">
    <location>
        <begin position="67"/>
        <end position="86"/>
    </location>
</feature>
<dbReference type="HAMAP" id="MF_00033">
    <property type="entry name" value="MurG"/>
    <property type="match status" value="1"/>
</dbReference>
<feature type="domain" description="Glycosyltransferase family 28 N-terminal" evidence="12">
    <location>
        <begin position="5"/>
        <end position="139"/>
    </location>
</feature>
<feature type="binding site" evidence="10">
    <location>
        <begin position="11"/>
        <end position="13"/>
    </location>
    <ligand>
        <name>UDP-N-acetyl-alpha-D-glucosamine</name>
        <dbReference type="ChEBI" id="CHEBI:57705"/>
    </ligand>
</feature>
<comment type="caution">
    <text evidence="10">Lacks conserved residue(s) required for the propagation of feature annotation.</text>
</comment>
<dbReference type="Pfam" id="PF04101">
    <property type="entry name" value="Glyco_tran_28_C"/>
    <property type="match status" value="1"/>
</dbReference>
<keyword evidence="5 10" id="KW-0133">Cell shape</keyword>
<dbReference type="PANTHER" id="PTHR21015">
    <property type="entry name" value="UDP-N-ACETYLGLUCOSAMINE--N-ACETYLMURAMYL-(PENTAPEPTIDE) PYROPHOSPHORYL-UNDECAPRENOL N-ACETYLGLUCOSAMINE TRANSFERASE 1"/>
    <property type="match status" value="1"/>
</dbReference>
<proteinExistence type="inferred from homology"/>